<sequence>MDVSEAGPSGDKIITRKKIYDIMQGYPNNDINKKLVYAESCLLNSRNYSE</sequence>
<reference evidence="1" key="1">
    <citation type="submission" date="2022-03" db="EMBL/GenBank/DDBJ databases">
        <authorList>
            <person name="Sayadi A."/>
        </authorList>
    </citation>
    <scope>NUCLEOTIDE SEQUENCE</scope>
</reference>
<comment type="caution">
    <text evidence="1">The sequence shown here is derived from an EMBL/GenBank/DDBJ whole genome shotgun (WGS) entry which is preliminary data.</text>
</comment>
<dbReference type="AlphaFoldDB" id="A0A9P0PPC2"/>
<name>A0A9P0PPC2_ACAOB</name>
<organism evidence="1 3">
    <name type="scientific">Acanthoscelides obtectus</name>
    <name type="common">Bean weevil</name>
    <name type="synonym">Bruchus obtectus</name>
    <dbReference type="NCBI Taxonomy" id="200917"/>
    <lineage>
        <taxon>Eukaryota</taxon>
        <taxon>Metazoa</taxon>
        <taxon>Ecdysozoa</taxon>
        <taxon>Arthropoda</taxon>
        <taxon>Hexapoda</taxon>
        <taxon>Insecta</taxon>
        <taxon>Pterygota</taxon>
        <taxon>Neoptera</taxon>
        <taxon>Endopterygota</taxon>
        <taxon>Coleoptera</taxon>
        <taxon>Polyphaga</taxon>
        <taxon>Cucujiformia</taxon>
        <taxon>Chrysomeloidea</taxon>
        <taxon>Chrysomelidae</taxon>
        <taxon>Bruchinae</taxon>
        <taxon>Bruchini</taxon>
        <taxon>Acanthoscelides</taxon>
    </lineage>
</organism>
<dbReference type="Proteomes" id="UP001152888">
    <property type="component" value="Unassembled WGS sequence"/>
</dbReference>
<keyword evidence="3" id="KW-1185">Reference proteome</keyword>
<proteinExistence type="predicted"/>
<evidence type="ECO:0000313" key="3">
    <source>
        <dbReference type="Proteomes" id="UP001152888"/>
    </source>
</evidence>
<dbReference type="OrthoDB" id="7450257at2759"/>
<accession>A0A9P0PPC2</accession>
<gene>
    <name evidence="1" type="ORF">ACAOBT_LOCUS18581</name>
    <name evidence="2" type="ORF">ACAOBT_LOCUS18583</name>
</gene>
<evidence type="ECO:0000313" key="2">
    <source>
        <dbReference type="EMBL" id="CAH1988620.1"/>
    </source>
</evidence>
<protein>
    <submittedName>
        <fullName evidence="1">Uncharacterized protein</fullName>
    </submittedName>
</protein>
<evidence type="ECO:0000313" key="1">
    <source>
        <dbReference type="EMBL" id="CAH1988618.1"/>
    </source>
</evidence>
<dbReference type="EMBL" id="CAKOFQ010007048">
    <property type="protein sequence ID" value="CAH1988620.1"/>
    <property type="molecule type" value="Genomic_DNA"/>
</dbReference>
<dbReference type="EMBL" id="CAKOFQ010007048">
    <property type="protein sequence ID" value="CAH1988618.1"/>
    <property type="molecule type" value="Genomic_DNA"/>
</dbReference>